<dbReference type="PIRSF" id="PIRSF004505">
    <property type="entry name" value="MT_bac"/>
    <property type="match status" value="1"/>
</dbReference>
<dbReference type="PANTHER" id="PTHR33603:SF1">
    <property type="entry name" value="RIBOSOMAL RNA LARGE SUBUNIT METHYLTRANSFERASE H"/>
    <property type="match status" value="1"/>
</dbReference>
<comment type="subcellular location">
    <subcellularLocation>
        <location evidence="5">Cytoplasm</location>
    </subcellularLocation>
</comment>
<feature type="binding site" evidence="5">
    <location>
        <position position="73"/>
    </location>
    <ligand>
        <name>S-adenosyl-L-methionine</name>
        <dbReference type="ChEBI" id="CHEBI:59789"/>
    </ligand>
</feature>
<keyword evidence="2 5" id="KW-0808">Transferase</keyword>
<gene>
    <name evidence="5" type="primary">rlmH</name>
    <name evidence="6" type="ORF">Premu_2249</name>
</gene>
<organism evidence="6 7">
    <name type="scientific">Hallella multisaccharivorax DSM 17128</name>
    <dbReference type="NCBI Taxonomy" id="688246"/>
    <lineage>
        <taxon>Bacteria</taxon>
        <taxon>Pseudomonadati</taxon>
        <taxon>Bacteroidota</taxon>
        <taxon>Bacteroidia</taxon>
        <taxon>Bacteroidales</taxon>
        <taxon>Prevotellaceae</taxon>
        <taxon>Hallella</taxon>
    </lineage>
</organism>
<proteinExistence type="inferred from homology"/>
<dbReference type="HAMAP" id="MF_00658">
    <property type="entry name" value="23SrRNA_methyltr_H"/>
    <property type="match status" value="1"/>
</dbReference>
<dbReference type="SUPFAM" id="SSF75217">
    <property type="entry name" value="alpha/beta knot"/>
    <property type="match status" value="1"/>
</dbReference>
<dbReference type="STRING" id="688246.Premu_2249"/>
<dbReference type="EC" id="2.1.1.177" evidence="5"/>
<comment type="subunit">
    <text evidence="5">Homodimer.</text>
</comment>
<dbReference type="InterPro" id="IPR003742">
    <property type="entry name" value="RlmH-like"/>
</dbReference>
<reference evidence="7" key="1">
    <citation type="journal article" date="2011" name="Stand. Genomic Sci.">
        <title>Non-contiguous finished genome sequence of the opportunistic oral pathogen Prevotella multisaccharivorax type strain (PPPA20).</title>
        <authorList>
            <person name="Pati A."/>
            <person name="Gronow S."/>
            <person name="Lu M."/>
            <person name="Lapidus A."/>
            <person name="Nolan M."/>
            <person name="Lucas S."/>
            <person name="Hammon N."/>
            <person name="Deshpande S."/>
            <person name="Cheng J.F."/>
            <person name="Tapia R."/>
            <person name="Han C."/>
            <person name="Goodwin L."/>
            <person name="Pitluck S."/>
            <person name="Liolios K."/>
            <person name="Pagani I."/>
            <person name="Mavromatis K."/>
            <person name="Mikhailova N."/>
            <person name="Huntemann M."/>
            <person name="Chen A."/>
            <person name="Palaniappan K."/>
            <person name="Land M."/>
            <person name="Hauser L."/>
            <person name="Detter J.C."/>
            <person name="Brambilla E.M."/>
            <person name="Rohde M."/>
            <person name="Goker M."/>
            <person name="Woyke T."/>
            <person name="Bristow J."/>
            <person name="Eisen J.A."/>
            <person name="Markowitz V."/>
            <person name="Hugenholtz P."/>
            <person name="Kyrpides N.C."/>
            <person name="Klenk H.P."/>
            <person name="Ivanova N."/>
        </authorList>
    </citation>
    <scope>NUCLEOTIDE SEQUENCE [LARGE SCALE GENOMIC DNA]</scope>
    <source>
        <strain evidence="7">DSM 17128</strain>
    </source>
</reference>
<evidence type="ECO:0000256" key="4">
    <source>
        <dbReference type="ARBA" id="ARBA00038303"/>
    </source>
</evidence>
<sequence>MKTTLILMGKTDGKLYQTAIDDYAARIAHYMPFAVKVIPDIKNTRTLSEDQQKEREGQLILNQVTAQDSLVLLDEHGEERRGLDFARWLGKRQASGRNLVLVIGGPYGFSEAVYRRADEMVSLSHMTFSHQMVRLILAEQLYRACTILKGEKYHHE</sequence>
<keyword evidence="1 5" id="KW-0489">Methyltransferase</keyword>
<dbReference type="InterPro" id="IPR029026">
    <property type="entry name" value="tRNA_m1G_MTases_N"/>
</dbReference>
<dbReference type="PANTHER" id="PTHR33603">
    <property type="entry name" value="METHYLTRANSFERASE"/>
    <property type="match status" value="1"/>
</dbReference>
<dbReference type="AlphaFoldDB" id="F8N8P1"/>
<keyword evidence="3 5" id="KW-0949">S-adenosyl-L-methionine</keyword>
<dbReference type="CDD" id="cd18081">
    <property type="entry name" value="RlmH-like"/>
    <property type="match status" value="1"/>
</dbReference>
<evidence type="ECO:0000256" key="3">
    <source>
        <dbReference type="ARBA" id="ARBA00022691"/>
    </source>
</evidence>
<accession>F8N8P1</accession>
<dbReference type="OrthoDB" id="9806643at2"/>
<feature type="binding site" evidence="5">
    <location>
        <position position="104"/>
    </location>
    <ligand>
        <name>S-adenosyl-L-methionine</name>
        <dbReference type="ChEBI" id="CHEBI:59789"/>
    </ligand>
</feature>
<dbReference type="HOGENOM" id="CLU_100552_2_0_10"/>
<keyword evidence="7" id="KW-1185">Reference proteome</keyword>
<comment type="similarity">
    <text evidence="4 5">Belongs to the RNA methyltransferase RlmH family.</text>
</comment>
<dbReference type="Proteomes" id="UP000002772">
    <property type="component" value="Unassembled WGS sequence"/>
</dbReference>
<dbReference type="InterPro" id="IPR029028">
    <property type="entry name" value="Alpha/beta_knot_MTases"/>
</dbReference>
<protein>
    <recommendedName>
        <fullName evidence="5">Ribosomal RNA large subunit methyltransferase H</fullName>
        <ecNumber evidence="5">2.1.1.177</ecNumber>
    </recommendedName>
    <alternativeName>
        <fullName evidence="5">23S rRNA (pseudouridine1915-N3)-methyltransferase</fullName>
    </alternativeName>
    <alternativeName>
        <fullName evidence="5">23S rRNA m3Psi1915 methyltransferase</fullName>
    </alternativeName>
    <alternativeName>
        <fullName evidence="5">rRNA (pseudouridine-N3-)-methyltransferase RlmH</fullName>
    </alternativeName>
</protein>
<evidence type="ECO:0000313" key="6">
    <source>
        <dbReference type="EMBL" id="EGN57636.1"/>
    </source>
</evidence>
<dbReference type="eggNOG" id="COG1576">
    <property type="taxonomic scope" value="Bacteria"/>
</dbReference>
<dbReference type="NCBIfam" id="NF000990">
    <property type="entry name" value="PRK00103.2-4"/>
    <property type="match status" value="1"/>
</dbReference>
<dbReference type="GO" id="GO:0070038">
    <property type="term" value="F:rRNA (pseudouridine-N3-)-methyltransferase activity"/>
    <property type="evidence" value="ECO:0007669"/>
    <property type="project" value="UniProtKB-UniRule"/>
</dbReference>
<name>F8N8P1_9BACT</name>
<evidence type="ECO:0000256" key="2">
    <source>
        <dbReference type="ARBA" id="ARBA00022679"/>
    </source>
</evidence>
<keyword evidence="5" id="KW-0698">rRNA processing</keyword>
<comment type="catalytic activity">
    <reaction evidence="5">
        <text>pseudouridine(1915) in 23S rRNA + S-adenosyl-L-methionine = N(3)-methylpseudouridine(1915) in 23S rRNA + S-adenosyl-L-homocysteine + H(+)</text>
        <dbReference type="Rhea" id="RHEA:42752"/>
        <dbReference type="Rhea" id="RHEA-COMP:10221"/>
        <dbReference type="Rhea" id="RHEA-COMP:10222"/>
        <dbReference type="ChEBI" id="CHEBI:15378"/>
        <dbReference type="ChEBI" id="CHEBI:57856"/>
        <dbReference type="ChEBI" id="CHEBI:59789"/>
        <dbReference type="ChEBI" id="CHEBI:65314"/>
        <dbReference type="ChEBI" id="CHEBI:74486"/>
        <dbReference type="EC" id="2.1.1.177"/>
    </reaction>
</comment>
<keyword evidence="5" id="KW-0963">Cytoplasm</keyword>
<dbReference type="Gene3D" id="3.40.1280.10">
    <property type="match status" value="1"/>
</dbReference>
<comment type="function">
    <text evidence="5">Specifically methylates the pseudouridine at position 1915 (m3Psi1915) in 23S rRNA.</text>
</comment>
<dbReference type="RefSeq" id="WP_007575341.1">
    <property type="nucleotide sequence ID" value="NZ_BPTS01000002.1"/>
</dbReference>
<evidence type="ECO:0000256" key="5">
    <source>
        <dbReference type="HAMAP-Rule" id="MF_00658"/>
    </source>
</evidence>
<dbReference type="GO" id="GO:0005737">
    <property type="term" value="C:cytoplasm"/>
    <property type="evidence" value="ECO:0007669"/>
    <property type="project" value="UniProtKB-SubCell"/>
</dbReference>
<evidence type="ECO:0000256" key="1">
    <source>
        <dbReference type="ARBA" id="ARBA00022603"/>
    </source>
</evidence>
<evidence type="ECO:0000313" key="7">
    <source>
        <dbReference type="Proteomes" id="UP000002772"/>
    </source>
</evidence>
<dbReference type="EMBL" id="GL945017">
    <property type="protein sequence ID" value="EGN57636.1"/>
    <property type="molecule type" value="Genomic_DNA"/>
</dbReference>
<dbReference type="Pfam" id="PF02590">
    <property type="entry name" value="SPOUT_MTase"/>
    <property type="match status" value="1"/>
</dbReference>
<feature type="binding site" evidence="5">
    <location>
        <begin position="123"/>
        <end position="128"/>
    </location>
    <ligand>
        <name>S-adenosyl-L-methionine</name>
        <dbReference type="ChEBI" id="CHEBI:59789"/>
    </ligand>
</feature>